<protein>
    <submittedName>
        <fullName evidence="1">Uncharacterized protein</fullName>
    </submittedName>
</protein>
<dbReference type="Proteomes" id="UP000269396">
    <property type="component" value="Unassembled WGS sequence"/>
</dbReference>
<sequence length="93" mass="10983">MQQLRINVAFHTSAFSTKHFDDDQQILLEGDRTQINFVLVFQLDVIVLLHVHRHFQNLHVFPLYTPLLLFQQSKHVQVAFQILAKNIDQAYQL</sequence>
<evidence type="ECO:0000313" key="2">
    <source>
        <dbReference type="Proteomes" id="UP000269396"/>
    </source>
</evidence>
<name>A0A3P8E2B3_9TREM</name>
<accession>A0A3P8E2B3</accession>
<reference evidence="1 2" key="1">
    <citation type="submission" date="2018-11" db="EMBL/GenBank/DDBJ databases">
        <authorList>
            <consortium name="Pathogen Informatics"/>
        </authorList>
    </citation>
    <scope>NUCLEOTIDE SEQUENCE [LARGE SCALE GENOMIC DNA]</scope>
    <source>
        <strain>Denwood</strain>
        <strain evidence="2">Zambia</strain>
    </source>
</reference>
<gene>
    <name evidence="1" type="ORF">SMTD_LOCUS11447</name>
</gene>
<keyword evidence="2" id="KW-1185">Reference proteome</keyword>
<proteinExistence type="predicted"/>
<dbReference type="AlphaFoldDB" id="A0A3P8E2B3"/>
<dbReference type="EMBL" id="UZAL01031479">
    <property type="protein sequence ID" value="VDP58217.1"/>
    <property type="molecule type" value="Genomic_DNA"/>
</dbReference>
<evidence type="ECO:0000313" key="1">
    <source>
        <dbReference type="EMBL" id="VDP58217.1"/>
    </source>
</evidence>
<organism evidence="1 2">
    <name type="scientific">Schistosoma mattheei</name>
    <dbReference type="NCBI Taxonomy" id="31246"/>
    <lineage>
        <taxon>Eukaryota</taxon>
        <taxon>Metazoa</taxon>
        <taxon>Spiralia</taxon>
        <taxon>Lophotrochozoa</taxon>
        <taxon>Platyhelminthes</taxon>
        <taxon>Trematoda</taxon>
        <taxon>Digenea</taxon>
        <taxon>Strigeidida</taxon>
        <taxon>Schistosomatoidea</taxon>
        <taxon>Schistosomatidae</taxon>
        <taxon>Schistosoma</taxon>
    </lineage>
</organism>